<name>A0A2S9H1P8_9BURK</name>
<sequence length="314" mass="33781">MTTVNSALRPDLELISSSNRQVDAENQKDAWLRQLELSQMSLLQQLGQQNSGSSGNNNGSAVSKDSHDGQSESQPNSSFGGSSETTSATLLPVHPILNQHSTTTDEASHSPTQSNQTVKSNEVSHSSIQTTKPEQETIGQITQNQLDVSNQQGNLSAPIISEQLGSTLTQQISITTPTTVNNLAVIAMRVSNESTSMEKEEASESSEQQKTEPSETHDAASNNVWQKRLMHVAQEGKNVSVSIRDNTLDAHQSSQIVTRLAGDAAQSGLRLRNATVNGKTLLKLPRTTTALPNSPSNDVDITTHSFTSSLEIQE</sequence>
<comment type="caution">
    <text evidence="2">The sequence shown here is derived from an EMBL/GenBank/DDBJ whole genome shotgun (WGS) entry which is preliminary data.</text>
</comment>
<feature type="region of interest" description="Disordered" evidence="1">
    <location>
        <begin position="193"/>
        <end position="219"/>
    </location>
</feature>
<proteinExistence type="predicted"/>
<evidence type="ECO:0000313" key="3">
    <source>
        <dbReference type="Proteomes" id="UP000237839"/>
    </source>
</evidence>
<feature type="compositionally biased region" description="Basic and acidic residues" evidence="1">
    <location>
        <begin position="196"/>
        <end position="218"/>
    </location>
</feature>
<accession>A0A2S9H1P8</accession>
<feature type="region of interest" description="Disordered" evidence="1">
    <location>
        <begin position="47"/>
        <end position="86"/>
    </location>
</feature>
<evidence type="ECO:0000313" key="2">
    <source>
        <dbReference type="EMBL" id="PRC93915.1"/>
    </source>
</evidence>
<evidence type="ECO:0000256" key="1">
    <source>
        <dbReference type="SAM" id="MobiDB-lite"/>
    </source>
</evidence>
<gene>
    <name evidence="2" type="ORF">S2091_1524</name>
</gene>
<feature type="compositionally biased region" description="Polar residues" evidence="1">
    <location>
        <begin position="71"/>
        <end position="86"/>
    </location>
</feature>
<organism evidence="2 3">
    <name type="scientific">Solimicrobium silvestre</name>
    <dbReference type="NCBI Taxonomy" id="2099400"/>
    <lineage>
        <taxon>Bacteria</taxon>
        <taxon>Pseudomonadati</taxon>
        <taxon>Pseudomonadota</taxon>
        <taxon>Betaproteobacteria</taxon>
        <taxon>Burkholderiales</taxon>
        <taxon>Oxalobacteraceae</taxon>
        <taxon>Solimicrobium</taxon>
    </lineage>
</organism>
<dbReference type="EMBL" id="PUGF01000005">
    <property type="protein sequence ID" value="PRC93915.1"/>
    <property type="molecule type" value="Genomic_DNA"/>
</dbReference>
<feature type="region of interest" description="Disordered" evidence="1">
    <location>
        <begin position="287"/>
        <end position="314"/>
    </location>
</feature>
<feature type="region of interest" description="Disordered" evidence="1">
    <location>
        <begin position="101"/>
        <end position="135"/>
    </location>
</feature>
<dbReference type="Proteomes" id="UP000237839">
    <property type="component" value="Unassembled WGS sequence"/>
</dbReference>
<protein>
    <submittedName>
        <fullName evidence="2">Uncharacterized protein</fullName>
    </submittedName>
</protein>
<dbReference type="AlphaFoldDB" id="A0A2S9H1P8"/>
<feature type="compositionally biased region" description="Low complexity" evidence="1">
    <location>
        <begin position="47"/>
        <end position="60"/>
    </location>
</feature>
<reference evidence="2 3" key="1">
    <citation type="submission" date="2018-02" db="EMBL/GenBank/DDBJ databases">
        <title>Solimicrobium silvestre gen. nov., sp. nov., isolated from alpine forest soil.</title>
        <authorList>
            <person name="Margesin R."/>
            <person name="Albuquerque L."/>
            <person name="Zhang D.-C."/>
            <person name="Froufe H.J.C."/>
            <person name="Severino R."/>
            <person name="Roxo I."/>
            <person name="Egas C."/>
            <person name="Da Costa M.S."/>
        </authorList>
    </citation>
    <scope>NUCLEOTIDE SEQUENCE [LARGE SCALE GENOMIC DNA]</scope>
    <source>
        <strain evidence="2 3">S20-91</strain>
    </source>
</reference>
<keyword evidence="3" id="KW-1185">Reference proteome</keyword>
<dbReference type="RefSeq" id="WP_105531189.1">
    <property type="nucleotide sequence ID" value="NZ_PUGF01000005.1"/>
</dbReference>